<gene>
    <name evidence="2" type="ORF">S7S_06375</name>
</gene>
<dbReference type="Gene3D" id="1.10.3110.10">
    <property type="entry name" value="protoporphyrinogen ix oxidase, domain 3"/>
    <property type="match status" value="1"/>
</dbReference>
<name>A0A0B4XKQ8_9GAMM</name>
<feature type="domain" description="Amine oxidase" evidence="1">
    <location>
        <begin position="12"/>
        <end position="289"/>
    </location>
</feature>
<dbReference type="Proteomes" id="UP000006764">
    <property type="component" value="Chromosome"/>
</dbReference>
<dbReference type="InterPro" id="IPR050464">
    <property type="entry name" value="Zeta_carotene_desat/Oxidored"/>
</dbReference>
<evidence type="ECO:0000259" key="1">
    <source>
        <dbReference type="Pfam" id="PF01593"/>
    </source>
</evidence>
<dbReference type="HOGENOM" id="CLU_028123_1_0_6"/>
<dbReference type="GO" id="GO:0016491">
    <property type="term" value="F:oxidoreductase activity"/>
    <property type="evidence" value="ECO:0007669"/>
    <property type="project" value="InterPro"/>
</dbReference>
<dbReference type="InterPro" id="IPR002937">
    <property type="entry name" value="Amino_oxidase"/>
</dbReference>
<dbReference type="AlphaFoldDB" id="A0A0B4XKQ8"/>
<dbReference type="OrthoDB" id="20837at2"/>
<protein>
    <submittedName>
        <fullName evidence="2">Amine-oxidase</fullName>
    </submittedName>
</protein>
<keyword evidence="3" id="KW-1185">Reference proteome</keyword>
<dbReference type="PANTHER" id="PTHR42923:SF17">
    <property type="entry name" value="AMINE OXIDASE DOMAIN-CONTAINING PROTEIN"/>
    <property type="match status" value="1"/>
</dbReference>
<dbReference type="Gene3D" id="3.90.660.20">
    <property type="entry name" value="Protoporphyrinogen oxidase, mitochondrial, domain 2"/>
    <property type="match status" value="1"/>
</dbReference>
<dbReference type="SUPFAM" id="SSF51905">
    <property type="entry name" value="FAD/NAD(P)-binding domain"/>
    <property type="match status" value="1"/>
</dbReference>
<dbReference type="KEGG" id="apac:S7S_06375"/>
<sequence>MSRRIAVIGAGISGLTAAWLLGRRHAVTLFEAAPVLGGHTCTVPVSRDHGEYRIDVGFIVFNNRTYPHFNTLLSQIGVGRQAASMGFAVSCPHTGVEYSGAGLKGVFAQRRNLVSPAHWRMLRDILRFNREAPALLHDEAGELPLGEYLRRAGYGERFMTHYILPMGGAIWSCSEQTMADFPAKFFIRFFENHGLLSLRNRPQWYVVPGGSARYLDALVPQIRADIRTDSPVLAVRRETQGIIVSTAACGNEHFDEVVLACHSDQALALLQDADADEQQCLADIPYQENDVVLHTDTRLLPRRRAVWSSWNALLPEGGTRPDGAPIQVTYNMNILQGIQAPETFCVTLNATDRIAPDKVISRHRFFHPVFTTRGLASRQKIGEINGRRHTWFCGAWCRNGFHEDGVVSALRVAEAFGEKL</sequence>
<dbReference type="InterPro" id="IPR036188">
    <property type="entry name" value="FAD/NAD-bd_sf"/>
</dbReference>
<dbReference type="PANTHER" id="PTHR42923">
    <property type="entry name" value="PROTOPORPHYRINOGEN OXIDASE"/>
    <property type="match status" value="1"/>
</dbReference>
<evidence type="ECO:0000313" key="2">
    <source>
        <dbReference type="EMBL" id="AJD47691.1"/>
    </source>
</evidence>
<dbReference type="Gene3D" id="3.50.50.60">
    <property type="entry name" value="FAD/NAD(P)-binding domain"/>
    <property type="match status" value="1"/>
</dbReference>
<dbReference type="RefSeq" id="WP_008739834.1">
    <property type="nucleotide sequence ID" value="NZ_CP004387.1"/>
</dbReference>
<dbReference type="EMBL" id="CP004387">
    <property type="protein sequence ID" value="AJD47691.1"/>
    <property type="molecule type" value="Genomic_DNA"/>
</dbReference>
<accession>A0A0B4XKQ8</accession>
<dbReference type="STRING" id="391936.S7S_06375"/>
<proteinExistence type="predicted"/>
<dbReference type="Pfam" id="PF01593">
    <property type="entry name" value="Amino_oxidase"/>
    <property type="match status" value="1"/>
</dbReference>
<reference evidence="2 3" key="1">
    <citation type="journal article" date="2012" name="J. Bacteriol.">
        <title>Genome sequence of an alkane-degrading bacterium, Alcanivorax pacificus type strain W11-5, isolated from deep sea sediment.</title>
        <authorList>
            <person name="Lai Q."/>
            <person name="Shao Z."/>
        </authorList>
    </citation>
    <scope>NUCLEOTIDE SEQUENCE [LARGE SCALE GENOMIC DNA]</scope>
    <source>
        <strain evidence="2 3">W11-5</strain>
    </source>
</reference>
<organism evidence="2 3">
    <name type="scientific">Isoalcanivorax pacificus W11-5</name>
    <dbReference type="NCBI Taxonomy" id="391936"/>
    <lineage>
        <taxon>Bacteria</taxon>
        <taxon>Pseudomonadati</taxon>
        <taxon>Pseudomonadota</taxon>
        <taxon>Gammaproteobacteria</taxon>
        <taxon>Oceanospirillales</taxon>
        <taxon>Alcanivoracaceae</taxon>
        <taxon>Isoalcanivorax</taxon>
    </lineage>
</organism>
<evidence type="ECO:0000313" key="3">
    <source>
        <dbReference type="Proteomes" id="UP000006764"/>
    </source>
</evidence>